<feature type="binding site" evidence="6">
    <location>
        <position position="78"/>
    </location>
    <ligand>
        <name>substrate</name>
    </ligand>
</feature>
<dbReference type="PROSITE" id="PS00680">
    <property type="entry name" value="MAP_1"/>
    <property type="match status" value="1"/>
</dbReference>
<protein>
    <recommendedName>
        <fullName evidence="6 7">Methionine aminopeptidase</fullName>
        <shortName evidence="6">MAP</shortName>
        <shortName evidence="6">MetAP</shortName>
        <ecNumber evidence="6 7">3.4.11.18</ecNumber>
    </recommendedName>
    <alternativeName>
        <fullName evidence="6">Peptidase M</fullName>
    </alternativeName>
</protein>
<feature type="binding site" evidence="6">
    <location>
        <position position="203"/>
    </location>
    <ligand>
        <name>a divalent metal cation</name>
        <dbReference type="ChEBI" id="CHEBI:60240"/>
        <label>2</label>
        <note>catalytic</note>
    </ligand>
</feature>
<dbReference type="GO" id="GO:0006508">
    <property type="term" value="P:proteolysis"/>
    <property type="evidence" value="ECO:0007669"/>
    <property type="project" value="UniProtKB-KW"/>
</dbReference>
<feature type="binding site" evidence="6">
    <location>
        <position position="95"/>
    </location>
    <ligand>
        <name>a divalent metal cation</name>
        <dbReference type="ChEBI" id="CHEBI:60240"/>
        <label>1</label>
    </ligand>
</feature>
<dbReference type="OrthoDB" id="9802055at2"/>
<comment type="catalytic activity">
    <reaction evidence="6 7">
        <text>Release of N-terminal amino acids, preferentially methionine, from peptides and arylamides.</text>
        <dbReference type="EC" id="3.4.11.18"/>
    </reaction>
</comment>
<dbReference type="EC" id="3.4.11.18" evidence="6 7"/>
<keyword evidence="10" id="KW-1185">Reference proteome</keyword>
<proteinExistence type="inferred from homology"/>
<feature type="domain" description="Peptidase M24" evidence="8">
    <location>
        <begin position="12"/>
        <end position="241"/>
    </location>
</feature>
<comment type="similarity">
    <text evidence="6">Belongs to the peptidase M24A family. Methionine aminopeptidase type 1 subfamily.</text>
</comment>
<dbReference type="GO" id="GO:0004239">
    <property type="term" value="F:initiator methionyl aminopeptidase activity"/>
    <property type="evidence" value="ECO:0007669"/>
    <property type="project" value="UniProtKB-UniRule"/>
</dbReference>
<gene>
    <name evidence="9" type="primary">map_2</name>
    <name evidence="6" type="synonym">map</name>
    <name evidence="9" type="ORF">ENSA5_61890</name>
</gene>
<sequence length="260" mass="28433">MSVEVKTTKEIEGMRAACAFAASVLDFIRPHVQAGVTTGELDRLCHEYIVDHGAYPGPLNYKGFPKSICTSVNEVICHGVPGPQILADGDILNIDVATIVDGWFGDTSEMYTVGEISDAARRLIDVTRRAMWRGIEEVAPGKTIGDIGAAIYDYAHREHNYGIVEQFCGHGIGREMHMAPQVPHVGRRGAGVRLRAGMTFTIEPMLNEGKAGCEVLRDKWTAVTPDRKLSAQTEHTILVTEGGYEVLTLRESAWRPSAGR</sequence>
<comment type="subunit">
    <text evidence="6">Monomer.</text>
</comment>
<comment type="function">
    <text evidence="1 6">Removes the N-terminal methionine from nascent proteins. The N-terminal methionine is often cleaved when the second residue in the primary sequence is small and uncharged (Met-Ala-, Cys, Gly, Pro, Ser, Thr, or Val). Requires deformylation of the N(alpha)-formylated initiator methionine before it can be hydrolyzed.</text>
</comment>
<feature type="binding site" evidence="6">
    <location>
        <position position="234"/>
    </location>
    <ligand>
        <name>a divalent metal cation</name>
        <dbReference type="ChEBI" id="CHEBI:60240"/>
        <label>2</label>
        <note>catalytic</note>
    </ligand>
</feature>
<dbReference type="PANTHER" id="PTHR43330:SF27">
    <property type="entry name" value="METHIONINE AMINOPEPTIDASE"/>
    <property type="match status" value="1"/>
</dbReference>
<evidence type="ECO:0000256" key="6">
    <source>
        <dbReference type="HAMAP-Rule" id="MF_01974"/>
    </source>
</evidence>
<dbReference type="GO" id="GO:0046872">
    <property type="term" value="F:metal ion binding"/>
    <property type="evidence" value="ECO:0007669"/>
    <property type="project" value="UniProtKB-UniRule"/>
</dbReference>
<evidence type="ECO:0000259" key="8">
    <source>
        <dbReference type="Pfam" id="PF00557"/>
    </source>
</evidence>
<feature type="binding site" evidence="6">
    <location>
        <position position="106"/>
    </location>
    <ligand>
        <name>a divalent metal cation</name>
        <dbReference type="ChEBI" id="CHEBI:60240"/>
        <label>1</label>
    </ligand>
</feature>
<dbReference type="PANTHER" id="PTHR43330">
    <property type="entry name" value="METHIONINE AMINOPEPTIDASE"/>
    <property type="match status" value="1"/>
</dbReference>
<evidence type="ECO:0000256" key="5">
    <source>
        <dbReference type="ARBA" id="ARBA00022801"/>
    </source>
</evidence>
<dbReference type="InterPro" id="IPR036005">
    <property type="entry name" value="Creatinase/aminopeptidase-like"/>
</dbReference>
<dbReference type="SUPFAM" id="SSF55920">
    <property type="entry name" value="Creatinase/aminopeptidase"/>
    <property type="match status" value="1"/>
</dbReference>
<keyword evidence="5 6" id="KW-0378">Hydrolase</keyword>
<dbReference type="InterPro" id="IPR002467">
    <property type="entry name" value="Pept_M24A_MAP1"/>
</dbReference>
<reference evidence="9 10" key="1">
    <citation type="submission" date="2018-03" db="EMBL/GenBank/DDBJ databases">
        <title>Draft Genome Sequences of the Obligatory Marine Myxobacteria Enhygromyxa salina SWB005.</title>
        <authorList>
            <person name="Poehlein A."/>
            <person name="Moghaddam J.A."/>
            <person name="Harms H."/>
            <person name="Alanjari M."/>
            <person name="Koenig G.M."/>
            <person name="Daniel R."/>
            <person name="Schaeberle T.F."/>
        </authorList>
    </citation>
    <scope>NUCLEOTIDE SEQUENCE [LARGE SCALE GENOMIC DNA]</scope>
    <source>
        <strain evidence="9 10">SWB005</strain>
    </source>
</reference>
<comment type="caution">
    <text evidence="9">The sequence shown here is derived from an EMBL/GenBank/DDBJ whole genome shotgun (WGS) entry which is preliminary data.</text>
</comment>
<dbReference type="Proteomes" id="UP000237968">
    <property type="component" value="Unassembled WGS sequence"/>
</dbReference>
<organism evidence="9 10">
    <name type="scientific">Enhygromyxa salina</name>
    <dbReference type="NCBI Taxonomy" id="215803"/>
    <lineage>
        <taxon>Bacteria</taxon>
        <taxon>Pseudomonadati</taxon>
        <taxon>Myxococcota</taxon>
        <taxon>Polyangia</taxon>
        <taxon>Nannocystales</taxon>
        <taxon>Nannocystaceae</taxon>
        <taxon>Enhygromyxa</taxon>
    </lineage>
</organism>
<feature type="binding site" evidence="6">
    <location>
        <position position="234"/>
    </location>
    <ligand>
        <name>a divalent metal cation</name>
        <dbReference type="ChEBI" id="CHEBI:60240"/>
        <label>1</label>
    </ligand>
</feature>
<dbReference type="InterPro" id="IPR001714">
    <property type="entry name" value="Pept_M24_MAP"/>
</dbReference>
<comment type="cofactor">
    <cofactor evidence="6">
        <name>Co(2+)</name>
        <dbReference type="ChEBI" id="CHEBI:48828"/>
    </cofactor>
    <cofactor evidence="6">
        <name>Zn(2+)</name>
        <dbReference type="ChEBI" id="CHEBI:29105"/>
    </cofactor>
    <cofactor evidence="6">
        <name>Mn(2+)</name>
        <dbReference type="ChEBI" id="CHEBI:29035"/>
    </cofactor>
    <cofactor evidence="6">
        <name>Fe(2+)</name>
        <dbReference type="ChEBI" id="CHEBI:29033"/>
    </cofactor>
    <text evidence="6">Binds 2 divalent metal cations per subunit. Has a high-affinity and a low affinity metal-binding site. The true nature of the physiological cofactor is under debate. The enzyme is active with cobalt, zinc, manganese or divalent iron ions. Most likely, methionine aminopeptidases function as mononuclear Fe(2+)-metalloproteases under physiological conditions, and the catalytically relevant metal-binding site has been assigned to the histidine-containing high-affinity site.</text>
</comment>
<feature type="binding site" evidence="6">
    <location>
        <position position="177"/>
    </location>
    <ligand>
        <name>substrate</name>
    </ligand>
</feature>
<feature type="binding site" evidence="6">
    <location>
        <position position="106"/>
    </location>
    <ligand>
        <name>a divalent metal cation</name>
        <dbReference type="ChEBI" id="CHEBI:60240"/>
        <label>2</label>
        <note>catalytic</note>
    </ligand>
</feature>
<dbReference type="CDD" id="cd01086">
    <property type="entry name" value="MetAP1"/>
    <property type="match status" value="1"/>
</dbReference>
<evidence type="ECO:0000313" key="9">
    <source>
        <dbReference type="EMBL" id="PRP90755.1"/>
    </source>
</evidence>
<dbReference type="HAMAP" id="MF_01974">
    <property type="entry name" value="MetAP_1"/>
    <property type="match status" value="1"/>
</dbReference>
<dbReference type="AlphaFoldDB" id="A0A2S9XD18"/>
<feature type="binding site" evidence="6">
    <location>
        <position position="170"/>
    </location>
    <ligand>
        <name>a divalent metal cation</name>
        <dbReference type="ChEBI" id="CHEBI:60240"/>
        <label>2</label>
        <note>catalytic</note>
    </ligand>
</feature>
<dbReference type="NCBIfam" id="TIGR00500">
    <property type="entry name" value="met_pdase_I"/>
    <property type="match status" value="1"/>
</dbReference>
<dbReference type="PRINTS" id="PR00599">
    <property type="entry name" value="MAPEPTIDASE"/>
</dbReference>
<evidence type="ECO:0000256" key="3">
    <source>
        <dbReference type="ARBA" id="ARBA00022670"/>
    </source>
</evidence>
<dbReference type="InterPro" id="IPR000994">
    <property type="entry name" value="Pept_M24"/>
</dbReference>
<dbReference type="RefSeq" id="WP_106395368.1">
    <property type="nucleotide sequence ID" value="NZ_PVNK01000269.1"/>
</dbReference>
<name>A0A2S9XD18_9BACT</name>
<dbReference type="GO" id="GO:0005829">
    <property type="term" value="C:cytosol"/>
    <property type="evidence" value="ECO:0007669"/>
    <property type="project" value="TreeGrafter"/>
</dbReference>
<dbReference type="Gene3D" id="3.90.230.10">
    <property type="entry name" value="Creatinase/methionine aminopeptidase superfamily"/>
    <property type="match status" value="1"/>
</dbReference>
<keyword evidence="4 6" id="KW-0479">Metal-binding</keyword>
<evidence type="ECO:0000256" key="7">
    <source>
        <dbReference type="RuleBase" id="RU003653"/>
    </source>
</evidence>
<accession>A0A2S9XD18</accession>
<dbReference type="GO" id="GO:0070006">
    <property type="term" value="F:metalloaminopeptidase activity"/>
    <property type="evidence" value="ECO:0007669"/>
    <property type="project" value="UniProtKB-UniRule"/>
</dbReference>
<keyword evidence="2 6" id="KW-0031">Aminopeptidase</keyword>
<evidence type="ECO:0000256" key="2">
    <source>
        <dbReference type="ARBA" id="ARBA00022438"/>
    </source>
</evidence>
<dbReference type="EMBL" id="PVNK01000269">
    <property type="protein sequence ID" value="PRP90755.1"/>
    <property type="molecule type" value="Genomic_DNA"/>
</dbReference>
<keyword evidence="3 6" id="KW-0645">Protease</keyword>
<dbReference type="Pfam" id="PF00557">
    <property type="entry name" value="Peptidase_M24"/>
    <property type="match status" value="1"/>
</dbReference>
<evidence type="ECO:0000313" key="10">
    <source>
        <dbReference type="Proteomes" id="UP000237968"/>
    </source>
</evidence>
<evidence type="ECO:0000256" key="4">
    <source>
        <dbReference type="ARBA" id="ARBA00022723"/>
    </source>
</evidence>
<evidence type="ECO:0000256" key="1">
    <source>
        <dbReference type="ARBA" id="ARBA00002521"/>
    </source>
</evidence>